<evidence type="ECO:0000256" key="3">
    <source>
        <dbReference type="ARBA" id="ARBA00022842"/>
    </source>
</evidence>
<evidence type="ECO:0000256" key="5">
    <source>
        <dbReference type="SAM" id="MobiDB-lite"/>
    </source>
</evidence>
<dbReference type="CDD" id="cd01876">
    <property type="entry name" value="YihA_EngB"/>
    <property type="match status" value="1"/>
</dbReference>
<feature type="compositionally biased region" description="Acidic residues" evidence="5">
    <location>
        <begin position="360"/>
        <end position="371"/>
    </location>
</feature>
<keyword evidence="2" id="KW-0547">Nucleotide-binding</keyword>
<evidence type="ECO:0000256" key="1">
    <source>
        <dbReference type="ARBA" id="ARBA00022723"/>
    </source>
</evidence>
<accession>A0ABR0ENI9</accession>
<feature type="compositionally biased region" description="Low complexity" evidence="5">
    <location>
        <begin position="53"/>
        <end position="70"/>
    </location>
</feature>
<protein>
    <recommendedName>
        <fullName evidence="6">EngB-type G domain-containing protein</fullName>
    </recommendedName>
</protein>
<keyword evidence="1" id="KW-0479">Metal-binding</keyword>
<dbReference type="PANTHER" id="PTHR46498:SF1">
    <property type="entry name" value="GTP-BINDING PROTEIN 8"/>
    <property type="match status" value="1"/>
</dbReference>
<evidence type="ECO:0000313" key="8">
    <source>
        <dbReference type="Proteomes" id="UP001305779"/>
    </source>
</evidence>
<feature type="region of interest" description="Disordered" evidence="5">
    <location>
        <begin position="138"/>
        <end position="160"/>
    </location>
</feature>
<dbReference type="SUPFAM" id="SSF52540">
    <property type="entry name" value="P-loop containing nucleoside triphosphate hydrolases"/>
    <property type="match status" value="1"/>
</dbReference>
<feature type="domain" description="EngB-type G" evidence="6">
    <location>
        <begin position="107"/>
        <end position="291"/>
    </location>
</feature>
<keyword evidence="8" id="KW-1185">Reference proteome</keyword>
<dbReference type="InterPro" id="IPR052279">
    <property type="entry name" value="EngB_GTPase"/>
</dbReference>
<organism evidence="7 8">
    <name type="scientific">Zasmidium cellare</name>
    <name type="common">Wine cellar mold</name>
    <name type="synonym">Racodium cellare</name>
    <dbReference type="NCBI Taxonomy" id="395010"/>
    <lineage>
        <taxon>Eukaryota</taxon>
        <taxon>Fungi</taxon>
        <taxon>Dikarya</taxon>
        <taxon>Ascomycota</taxon>
        <taxon>Pezizomycotina</taxon>
        <taxon>Dothideomycetes</taxon>
        <taxon>Dothideomycetidae</taxon>
        <taxon>Mycosphaerellales</taxon>
        <taxon>Mycosphaerellaceae</taxon>
        <taxon>Zasmidium</taxon>
    </lineage>
</organism>
<dbReference type="PANTHER" id="PTHR46498">
    <property type="entry name" value="GTP-BINDING PROTEIN 8"/>
    <property type="match status" value="1"/>
</dbReference>
<comment type="caution">
    <text evidence="7">The sequence shown here is derived from an EMBL/GenBank/DDBJ whole genome shotgun (WGS) entry which is preliminary data.</text>
</comment>
<evidence type="ECO:0000313" key="7">
    <source>
        <dbReference type="EMBL" id="KAK4502388.1"/>
    </source>
</evidence>
<dbReference type="EMBL" id="JAXOVC010000004">
    <property type="protein sequence ID" value="KAK4502388.1"/>
    <property type="molecule type" value="Genomic_DNA"/>
</dbReference>
<evidence type="ECO:0000256" key="2">
    <source>
        <dbReference type="ARBA" id="ARBA00022741"/>
    </source>
</evidence>
<proteinExistence type="predicted"/>
<gene>
    <name evidence="7" type="ORF">PRZ48_005813</name>
</gene>
<keyword evidence="3" id="KW-0460">Magnesium</keyword>
<name>A0ABR0ENI9_ZASCE</name>
<dbReference type="InterPro" id="IPR006073">
    <property type="entry name" value="GTP-bd"/>
</dbReference>
<dbReference type="Pfam" id="PF01926">
    <property type="entry name" value="MMR_HSR1"/>
    <property type="match status" value="1"/>
</dbReference>
<dbReference type="InterPro" id="IPR030393">
    <property type="entry name" value="G_ENGB_dom"/>
</dbReference>
<sequence length="371" mass="41021">MDFLRLPSALRRSILLQQPQILRRLLSTPTTTHDAFSDPPQPPPKEPSPPKDTQQPLLPLTPSNLNTYTTLPPPTPLQLRQSNAFFQRHDPLLLYTAARFLSLPPSPYPEIAVLGRSNVGKSSLLNALFGRPRLNLARTSKKPGKTRTMNGFGVGGEGKSKDGSFGRGGVVVVDMPGYGSGSREDWGTEIMKYIENRKQLRRTYVLVDSEHGLKKTDLALLMHFRRQGVAYQVVLSKVDKILFPKSKDPSPVTLSNNLRKLGDVKLGVQDTLNREAVDMGMRGDVVEDILCCSGNPDKAMKGAGDRKRMLGVDELRWNILTACGMEGSGRLELGRVTKLKMKAEEDRKGRESKAYLAGAGDDDDGDWDDDE</sequence>
<keyword evidence="4" id="KW-0342">GTP-binding</keyword>
<feature type="region of interest" description="Disordered" evidence="5">
    <location>
        <begin position="343"/>
        <end position="371"/>
    </location>
</feature>
<dbReference type="Proteomes" id="UP001305779">
    <property type="component" value="Unassembled WGS sequence"/>
</dbReference>
<dbReference type="InterPro" id="IPR027417">
    <property type="entry name" value="P-loop_NTPase"/>
</dbReference>
<dbReference type="PROSITE" id="PS51706">
    <property type="entry name" value="G_ENGB"/>
    <property type="match status" value="1"/>
</dbReference>
<evidence type="ECO:0000256" key="4">
    <source>
        <dbReference type="ARBA" id="ARBA00023134"/>
    </source>
</evidence>
<reference evidence="7 8" key="1">
    <citation type="journal article" date="2023" name="G3 (Bethesda)">
        <title>A chromosome-level genome assembly of Zasmidium syzygii isolated from banana leaves.</title>
        <authorList>
            <person name="van Westerhoven A.C."/>
            <person name="Mehrabi R."/>
            <person name="Talebi R."/>
            <person name="Steentjes M.B.F."/>
            <person name="Corcolon B."/>
            <person name="Chong P.A."/>
            <person name="Kema G.H.J."/>
            <person name="Seidl M.F."/>
        </authorList>
    </citation>
    <scope>NUCLEOTIDE SEQUENCE [LARGE SCALE GENOMIC DNA]</scope>
    <source>
        <strain evidence="7 8">P124</strain>
    </source>
</reference>
<evidence type="ECO:0000259" key="6">
    <source>
        <dbReference type="PROSITE" id="PS51706"/>
    </source>
</evidence>
<feature type="region of interest" description="Disordered" evidence="5">
    <location>
        <begin position="30"/>
        <end position="76"/>
    </location>
</feature>
<dbReference type="Gene3D" id="3.40.50.300">
    <property type="entry name" value="P-loop containing nucleotide triphosphate hydrolases"/>
    <property type="match status" value="1"/>
</dbReference>
<feature type="compositionally biased region" description="Basic and acidic residues" evidence="5">
    <location>
        <begin position="343"/>
        <end position="353"/>
    </location>
</feature>